<reference evidence="1 2" key="1">
    <citation type="submission" date="2020-03" db="EMBL/GenBank/DDBJ databases">
        <title>Genome Sequence of industrial isolate, B5A.</title>
        <authorList>
            <person name="Sharma S."/>
            <person name="Patil P.B."/>
            <person name="Korpole S."/>
        </authorList>
    </citation>
    <scope>NUCLEOTIDE SEQUENCE [LARGE SCALE GENOMIC DNA]</scope>
    <source>
        <strain evidence="1 2">PI-S10-B5A</strain>
    </source>
</reference>
<dbReference type="RefSeq" id="WP_170823857.1">
    <property type="nucleotide sequence ID" value="NZ_JAAOXG010000068.1"/>
</dbReference>
<proteinExistence type="predicted"/>
<gene>
    <name evidence="1" type="ORF">G9470_23915</name>
</gene>
<accession>A0ABX1VY86</accession>
<protein>
    <recommendedName>
        <fullName evidence="3">Sporulation initiation factor Spo0A C-terminal domain-containing protein</fullName>
    </recommendedName>
</protein>
<organism evidence="1 2">
    <name type="scientific">Lacrimispora defluvii</name>
    <dbReference type="NCBI Taxonomy" id="2719233"/>
    <lineage>
        <taxon>Bacteria</taxon>
        <taxon>Bacillati</taxon>
        <taxon>Bacillota</taxon>
        <taxon>Clostridia</taxon>
        <taxon>Lachnospirales</taxon>
        <taxon>Lachnospiraceae</taxon>
        <taxon>Lacrimispora</taxon>
    </lineage>
</organism>
<evidence type="ECO:0000313" key="1">
    <source>
        <dbReference type="EMBL" id="NNJ32812.1"/>
    </source>
</evidence>
<evidence type="ECO:0008006" key="3">
    <source>
        <dbReference type="Google" id="ProtNLM"/>
    </source>
</evidence>
<name>A0ABX1VY86_9FIRM</name>
<comment type="caution">
    <text evidence="1">The sequence shown here is derived from an EMBL/GenBank/DDBJ whole genome shotgun (WGS) entry which is preliminary data.</text>
</comment>
<keyword evidence="2" id="KW-1185">Reference proteome</keyword>
<dbReference type="EMBL" id="JAAOXG010000068">
    <property type="protein sequence ID" value="NNJ32812.1"/>
    <property type="molecule type" value="Genomic_DNA"/>
</dbReference>
<sequence>MLSRKKVESAFKTIAEREGVSVAYVRAQIQEAIEAAKTNPDPKTKQFWAAIPHQVEHPSPEDVVCFIIDNISKEQ</sequence>
<dbReference type="Proteomes" id="UP000539052">
    <property type="component" value="Unassembled WGS sequence"/>
</dbReference>
<evidence type="ECO:0000313" key="2">
    <source>
        <dbReference type="Proteomes" id="UP000539052"/>
    </source>
</evidence>